<keyword evidence="2 5" id="KW-0645">Protease</keyword>
<proteinExistence type="inferred from homology"/>
<dbReference type="InterPro" id="IPR022398">
    <property type="entry name" value="Peptidase_S8_His-AS"/>
</dbReference>
<evidence type="ECO:0000256" key="1">
    <source>
        <dbReference type="ARBA" id="ARBA00011073"/>
    </source>
</evidence>
<dbReference type="PRINTS" id="PR00723">
    <property type="entry name" value="SUBTILISIN"/>
</dbReference>
<evidence type="ECO:0000313" key="8">
    <source>
        <dbReference type="EMBL" id="ANV80051.1"/>
    </source>
</evidence>
<keyword evidence="6" id="KW-0812">Transmembrane</keyword>
<organism evidence="8">
    <name type="scientific">uncultured Poseidoniia archaeon</name>
    <dbReference type="NCBI Taxonomy" id="1697135"/>
    <lineage>
        <taxon>Archaea</taxon>
        <taxon>Methanobacteriati</taxon>
        <taxon>Thermoplasmatota</taxon>
        <taxon>Candidatus Poseidoniia</taxon>
        <taxon>environmental samples</taxon>
    </lineage>
</organism>
<dbReference type="PROSITE" id="PS51892">
    <property type="entry name" value="SUBTILASE"/>
    <property type="match status" value="1"/>
</dbReference>
<evidence type="ECO:0000256" key="3">
    <source>
        <dbReference type="ARBA" id="ARBA00022801"/>
    </source>
</evidence>
<evidence type="ECO:0000256" key="2">
    <source>
        <dbReference type="ARBA" id="ARBA00022670"/>
    </source>
</evidence>
<reference evidence="8" key="2">
    <citation type="journal article" date="2015" name="ISME J.">
        <title>A new class of marine Euryarchaeota group II from the Mediterranean deep chlorophyll maximum.</title>
        <authorList>
            <person name="Martin-Cuadrado A.B."/>
            <person name="Garcia-Heredia I."/>
            <person name="Molto A.G."/>
            <person name="Lopez-Ubeda R."/>
            <person name="Kimes N."/>
            <person name="Lopez-Garcia P."/>
            <person name="Moreira D."/>
            <person name="Rodriguez-Valera F."/>
        </authorList>
    </citation>
    <scope>NUCLEOTIDE SEQUENCE</scope>
</reference>
<dbReference type="SUPFAM" id="SSF52743">
    <property type="entry name" value="Subtilisin-like"/>
    <property type="match status" value="1"/>
</dbReference>
<reference evidence="8" key="1">
    <citation type="submission" date="2014-11" db="EMBL/GenBank/DDBJ databases">
        <authorList>
            <person name="Zhu J."/>
            <person name="Qi W."/>
            <person name="Song R."/>
        </authorList>
    </citation>
    <scope>NUCLEOTIDE SEQUENCE</scope>
</reference>
<dbReference type="InterPro" id="IPR000209">
    <property type="entry name" value="Peptidase_S8/S53_dom"/>
</dbReference>
<comment type="similarity">
    <text evidence="1 5">Belongs to the peptidase S8 family.</text>
</comment>
<dbReference type="InterPro" id="IPR015500">
    <property type="entry name" value="Peptidase_S8_subtilisin-rel"/>
</dbReference>
<dbReference type="Pfam" id="PF00082">
    <property type="entry name" value="Peptidase_S8"/>
    <property type="match status" value="1"/>
</dbReference>
<feature type="transmembrane region" description="Helical" evidence="6">
    <location>
        <begin position="1968"/>
        <end position="1989"/>
    </location>
</feature>
<keyword evidence="6" id="KW-0472">Membrane</keyword>
<dbReference type="PROSITE" id="PS00137">
    <property type="entry name" value="SUBTILASE_HIS"/>
    <property type="match status" value="1"/>
</dbReference>
<protein>
    <submittedName>
        <fullName evidence="8">Subtilisin-like serine protease</fullName>
    </submittedName>
</protein>
<dbReference type="Gene3D" id="3.40.50.200">
    <property type="entry name" value="Peptidase S8/S53 domain"/>
    <property type="match status" value="2"/>
</dbReference>
<keyword evidence="3 5" id="KW-0378">Hydrolase</keyword>
<evidence type="ECO:0000256" key="4">
    <source>
        <dbReference type="ARBA" id="ARBA00022825"/>
    </source>
</evidence>
<dbReference type="PANTHER" id="PTHR43399:SF4">
    <property type="entry name" value="CELL WALL-ASSOCIATED PROTEASE"/>
    <property type="match status" value="1"/>
</dbReference>
<dbReference type="InterPro" id="IPR036852">
    <property type="entry name" value="Peptidase_S8/S53_dom_sf"/>
</dbReference>
<evidence type="ECO:0000256" key="6">
    <source>
        <dbReference type="SAM" id="Phobius"/>
    </source>
</evidence>
<dbReference type="GO" id="GO:0006508">
    <property type="term" value="P:proteolysis"/>
    <property type="evidence" value="ECO:0007669"/>
    <property type="project" value="UniProtKB-KW"/>
</dbReference>
<dbReference type="Gene3D" id="2.60.120.380">
    <property type="match status" value="1"/>
</dbReference>
<dbReference type="InterPro" id="IPR051048">
    <property type="entry name" value="Peptidase_S8/S53_subtilisin"/>
</dbReference>
<name>A0A1B1TCP2_9ARCH</name>
<dbReference type="GO" id="GO:0004252">
    <property type="term" value="F:serine-type endopeptidase activity"/>
    <property type="evidence" value="ECO:0007669"/>
    <property type="project" value="UniProtKB-UniRule"/>
</dbReference>
<keyword evidence="4 5" id="KW-0720">Serine protease</keyword>
<feature type="active site" description="Charge relay system" evidence="5">
    <location>
        <position position="581"/>
    </location>
</feature>
<feature type="domain" description="Peptidase S8/S53" evidence="7">
    <location>
        <begin position="182"/>
        <end position="625"/>
    </location>
</feature>
<dbReference type="InterPro" id="IPR023828">
    <property type="entry name" value="Peptidase_S8_Ser-AS"/>
</dbReference>
<evidence type="ECO:0000256" key="5">
    <source>
        <dbReference type="PROSITE-ProRule" id="PRU01240"/>
    </source>
</evidence>
<feature type="active site" description="Charge relay system" evidence="5">
    <location>
        <position position="191"/>
    </location>
</feature>
<sequence length="2067" mass="229412">MHQRRAVVLAVLMLTSSIVLLVNNEDNDAFSEINDNLYTPLNATIPSFPSPGNPWVEDSLNIRVESGVEKIRVTVITWSLAELNYWQLNNNALDKQAGAKNGEIFEVYDPTSGEIDHRTFWMAADIFHKLPSVPGVISILDAQNNPQPYDTIPFDRPDFNPESVRSGEIHGANDAWERGYTGEGMIVAVADTGVDFAHPDLNGTQARVDDSRSDWSGWPMMFDHNSMYSYLVNGNAYPQSSTWYADTSNLDYDNDSDGVLDLSGYNISGIPNSLSGVYHLGEHPDSTLRSKVGADVPILVIDEDVSGVYETVYVDMDVDGNFTGEKAIKPGSETTGLDTNGDGLWDISGGLVYWVSDGINGVPYGQTYSIRHGYQNRIAGAGNLTLFMLDSGNHGTLCASAISAQGVIDDGRVMGMAPNATIASIGNHYSGGHSLDAWRWIAEGNDGKSDTKYDQADIGSFSFGYSSIDESGADGYSLYLDWLTRVYNDNASYSVAIGNGGHGFGTTKVPGAAHGVFSVGAFSSRSSDSWGQNAPWSNRGPNVVGRMDPDIVSVGWSATGDQPLNLRNDANSAWSTWGGTSLATPIAAGLLAVVAEAWQDTQGEYPDSQTLRDFVLSTSDDRGYEPFIQGGGWFNASRAVSTLEGDNGSWWMSPAQWNSGTFQGQHRDANINYMFPGESQVVDLDFKNHADSDVLLRFTPTLFEPLAHEVIVWNSTGNGSSNGENDTWDGHQGDRPDLLIPLHIPDTVYALPEDTRQLRARATIEYSAFDENMDRSTEERVFLQIYRWSDDDGDGIYVEDFDNDSMVDSSDWTESSELEEVTYWWSNGPNAEVRVGNPFEDARDGIFLGVWNHNGDLSDEPVRIEIDWTAFGSADDQWITIPPTMVVHADGNDSIQMNIEVPLDAESGLHQHGVFIESFDYQNGTASITSHRNWTLPVVTNVPWSGPFEIKPKPLDGNMSNQTLYDEEWISGATRWNWRAESGDWRFLTVDWPDEWDTGGTVILDVDWDDNPYTDVDILWLDETPHGYSADDPDAYGDSTFSISSRSVNNHVGSGKHNWGTYTGTSREVFTVPALAGTHQMVLHTALHGVSTNDNALNISVGYVAAEADGFSQTVTDWSDGDGVDAVHVVSTVPMDIESVSSYGWTQPIYFDNETAYQDVSSDKMTSSWWHNFTLEDITELSVSMDAYESADLDLFLFFDDNEDGQFTSNEEVSRSWSGTSSENIELNDVENGLYAVAVHGYSVPGDVQFWIDIGMVGGDKLNITDQIELLNSEIDSIWPNGSETLAGNVPTSAHQINLAFERPDAAGIWQGEVEIILVGGIKLSLPYTYNLMEIEPYIEFSTPENLTQTNELLPIEIYALDTGIGFSLDDVNWYGINNQTIIPSADSVEAIDTLFNYHNLTEIWNSGNHFAMPENISFREIWINSTIPESEQWHDYGVNVTDRSGLFNQSWLSVNYDVTSPPLFIFGIPEITNEPYVNLVIQTEPGSSVYQDGYPVSGFDEYGFVNWTVGLIPSEIGIEYDIDGSSNDYYLVPEENYFSITSVDAAGNSVSSSHMVIFDNEIPELDSLYIDDQNGFRYTTTDLYSVLNISSSTFGLNMSVDVKEWCLNITKKSSMIDEGIEVCTSNDVMPGILVTNLSGLESTRNIPVQVDLNNISDGDYLININLIDWAGNSASEEFNLHLDRSIPIVEWMLSPSNNGELFDHRQVMNWASNELSHVYFTHNGVQIEEWQGFGSESNFTLNTKGQHEFCIIAYDSTEGQYNENILVDCQIYNLNESIYATNVVAPWNGGITTENMVSTVIYRGPDQEIWWYNDAEDERFLITPGALVVELDFILEEGINDYSIEIESLDQINEYQLSITRDTIAPLLSFEQISVRNSTLNQIKHIEGNCEPGAYVMIWSVIESYEFICDSSGLIDIKISVQDIVGKHVIQGTTTDSVNNRNSFSVEVINQNWIDWAIDDAQGQGPMLWYFLAVLFSALILISLTVFARKSLRKKKVNDKNLISLEESFEEINELLNSPLSSDSTIDWGVVNSDLPEAEELKSWKETTRSIHSINHGDDEDTIDLD</sequence>
<dbReference type="EMBL" id="KP211868">
    <property type="protein sequence ID" value="ANV80051.1"/>
    <property type="molecule type" value="Genomic_DNA"/>
</dbReference>
<evidence type="ECO:0000259" key="7">
    <source>
        <dbReference type="Pfam" id="PF00082"/>
    </source>
</evidence>
<keyword evidence="6" id="KW-1133">Transmembrane helix</keyword>
<dbReference type="PANTHER" id="PTHR43399">
    <property type="entry name" value="SUBTILISIN-RELATED"/>
    <property type="match status" value="1"/>
</dbReference>
<dbReference type="PROSITE" id="PS00138">
    <property type="entry name" value="SUBTILASE_SER"/>
    <property type="match status" value="1"/>
</dbReference>
<accession>A0A1B1TCP2</accession>
<feature type="active site" description="Charge relay system" evidence="5">
    <location>
        <position position="394"/>
    </location>
</feature>